<evidence type="ECO:0000256" key="1">
    <source>
        <dbReference type="SAM" id="MobiDB-lite"/>
    </source>
</evidence>
<protein>
    <submittedName>
        <fullName evidence="2">Uncharacterized protein</fullName>
    </submittedName>
</protein>
<proteinExistence type="predicted"/>
<evidence type="ECO:0000313" key="2">
    <source>
        <dbReference type="EMBL" id="MPM44124.1"/>
    </source>
</evidence>
<dbReference type="EMBL" id="VSSQ01010360">
    <property type="protein sequence ID" value="MPM44124.1"/>
    <property type="molecule type" value="Genomic_DNA"/>
</dbReference>
<gene>
    <name evidence="2" type="ORF">SDC9_90802</name>
</gene>
<name>A0A645A2U2_9ZZZZ</name>
<feature type="compositionally biased region" description="Acidic residues" evidence="1">
    <location>
        <begin position="95"/>
        <end position="108"/>
    </location>
</feature>
<sequence>MLNSIKMVKDGQVPLTIQKEAFKKYPAVWGCLSMMAKKGATPDQVFHTMNKLLRVAMMKRKALKMFVTISRDALASCPGNLTGTRPVEFGSSEGSGDDSEEGDPEDPPDQPPQLNSFPRPNDFNEGGFSVCN</sequence>
<reference evidence="2" key="1">
    <citation type="submission" date="2019-08" db="EMBL/GenBank/DDBJ databases">
        <authorList>
            <person name="Kucharzyk K."/>
            <person name="Murdoch R.W."/>
            <person name="Higgins S."/>
            <person name="Loffler F."/>
        </authorList>
    </citation>
    <scope>NUCLEOTIDE SEQUENCE</scope>
</reference>
<dbReference type="AlphaFoldDB" id="A0A645A2U2"/>
<feature type="region of interest" description="Disordered" evidence="1">
    <location>
        <begin position="75"/>
        <end position="132"/>
    </location>
</feature>
<accession>A0A645A2U2</accession>
<organism evidence="2">
    <name type="scientific">bioreactor metagenome</name>
    <dbReference type="NCBI Taxonomy" id="1076179"/>
    <lineage>
        <taxon>unclassified sequences</taxon>
        <taxon>metagenomes</taxon>
        <taxon>ecological metagenomes</taxon>
    </lineage>
</organism>
<comment type="caution">
    <text evidence="2">The sequence shown here is derived from an EMBL/GenBank/DDBJ whole genome shotgun (WGS) entry which is preliminary data.</text>
</comment>